<reference evidence="9 10" key="1">
    <citation type="submission" date="2010-03" db="EMBL/GenBank/DDBJ databases">
        <title>The genome sequence of Clostridiales sp. SSC/2.</title>
        <authorList>
            <consortium name="metaHIT consortium -- http://www.metahit.eu/"/>
            <person name="Pajon A."/>
            <person name="Turner K."/>
            <person name="Parkhill J."/>
            <person name="Duncan S."/>
            <person name="Flint H."/>
        </authorList>
    </citation>
    <scope>NUCLEOTIDE SEQUENCE [LARGE SCALE GENOMIC DNA]</scope>
    <source>
        <strain evidence="9 10">SSC/2</strain>
    </source>
</reference>
<evidence type="ECO:0000256" key="2">
    <source>
        <dbReference type="ARBA" id="ARBA00011900"/>
    </source>
</evidence>
<evidence type="ECO:0000256" key="7">
    <source>
        <dbReference type="ARBA" id="ARBA00023125"/>
    </source>
</evidence>
<evidence type="ECO:0000256" key="8">
    <source>
        <dbReference type="ARBA" id="ARBA00047942"/>
    </source>
</evidence>
<keyword evidence="3 9" id="KW-0489">Methyltransferase</keyword>
<keyword evidence="7" id="KW-0238">DNA-binding</keyword>
<dbReference type="InterPro" id="IPR051537">
    <property type="entry name" value="DNA_Adenine_Mtase"/>
</dbReference>
<dbReference type="Gene3D" id="3.40.50.150">
    <property type="entry name" value="Vaccinia Virus protein VP39"/>
    <property type="match status" value="1"/>
</dbReference>
<name>D4N0H3_ANAHA</name>
<dbReference type="Pfam" id="PF02384">
    <property type="entry name" value="N6_Mtase"/>
    <property type="match status" value="1"/>
</dbReference>
<evidence type="ECO:0000313" key="9">
    <source>
        <dbReference type="EMBL" id="CBL38368.1"/>
    </source>
</evidence>
<comment type="similarity">
    <text evidence="1">Belongs to the type-I restriction system S methylase family.</text>
</comment>
<organism evidence="9 10">
    <name type="scientific">Anaerostipes hadrus</name>
    <dbReference type="NCBI Taxonomy" id="649756"/>
    <lineage>
        <taxon>Bacteria</taxon>
        <taxon>Bacillati</taxon>
        <taxon>Bacillota</taxon>
        <taxon>Clostridia</taxon>
        <taxon>Lachnospirales</taxon>
        <taxon>Lachnospiraceae</taxon>
        <taxon>Anaerostipes</taxon>
    </lineage>
</organism>
<dbReference type="GO" id="GO:0009007">
    <property type="term" value="F:site-specific DNA-methyltransferase (adenine-specific) activity"/>
    <property type="evidence" value="ECO:0007669"/>
    <property type="project" value="UniProtKB-EC"/>
</dbReference>
<dbReference type="Proteomes" id="UP000008960">
    <property type="component" value="Chromosome"/>
</dbReference>
<evidence type="ECO:0000256" key="4">
    <source>
        <dbReference type="ARBA" id="ARBA00022679"/>
    </source>
</evidence>
<keyword evidence="4 9" id="KW-0808">Transferase</keyword>
<dbReference type="PANTHER" id="PTHR42933">
    <property type="entry name" value="SLR6095 PROTEIN"/>
    <property type="match status" value="1"/>
</dbReference>
<proteinExistence type="inferred from homology"/>
<dbReference type="KEGG" id="bprl:CL2_14190"/>
<dbReference type="GO" id="GO:0032259">
    <property type="term" value="P:methylation"/>
    <property type="evidence" value="ECO:0007669"/>
    <property type="project" value="UniProtKB-KW"/>
</dbReference>
<dbReference type="SUPFAM" id="SSF116734">
    <property type="entry name" value="DNA methylase specificity domain"/>
    <property type="match status" value="1"/>
</dbReference>
<evidence type="ECO:0000256" key="1">
    <source>
        <dbReference type="ARBA" id="ARBA00010923"/>
    </source>
</evidence>
<dbReference type="EMBL" id="FP929061">
    <property type="protein sequence ID" value="CBL38368.1"/>
    <property type="molecule type" value="Genomic_DNA"/>
</dbReference>
<dbReference type="InterPro" id="IPR044946">
    <property type="entry name" value="Restrct_endonuc_typeI_TRD_sf"/>
</dbReference>
<dbReference type="Gene3D" id="3.90.220.20">
    <property type="entry name" value="DNA methylase specificity domains"/>
    <property type="match status" value="1"/>
</dbReference>
<gene>
    <name evidence="9" type="ORF">CL2_14190</name>
</gene>
<dbReference type="AlphaFoldDB" id="D4N0H3"/>
<dbReference type="PANTHER" id="PTHR42933:SF3">
    <property type="entry name" value="TYPE I RESTRICTION ENZYME MJAVIII METHYLASE SUBUNIT"/>
    <property type="match status" value="1"/>
</dbReference>
<evidence type="ECO:0000313" key="10">
    <source>
        <dbReference type="Proteomes" id="UP000008960"/>
    </source>
</evidence>
<dbReference type="REBASE" id="130316">
    <property type="entry name" value="M.AhaSSC2ORF14190P"/>
</dbReference>
<dbReference type="EC" id="2.1.1.72" evidence="2"/>
<evidence type="ECO:0000256" key="6">
    <source>
        <dbReference type="ARBA" id="ARBA00022747"/>
    </source>
</evidence>
<reference evidence="9 10" key="2">
    <citation type="submission" date="2010-03" db="EMBL/GenBank/DDBJ databases">
        <authorList>
            <person name="Pajon A."/>
        </authorList>
    </citation>
    <scope>NUCLEOTIDE SEQUENCE [LARGE SCALE GENOMIC DNA]</scope>
    <source>
        <strain evidence="9 10">SSC/2</strain>
    </source>
</reference>
<dbReference type="GO" id="GO:0008170">
    <property type="term" value="F:N-methyltransferase activity"/>
    <property type="evidence" value="ECO:0007669"/>
    <property type="project" value="InterPro"/>
</dbReference>
<dbReference type="PATRIC" id="fig|245018.3.peg.1722"/>
<comment type="catalytic activity">
    <reaction evidence="8">
        <text>a 2'-deoxyadenosine in DNA + S-adenosyl-L-methionine = an N(6)-methyl-2'-deoxyadenosine in DNA + S-adenosyl-L-homocysteine + H(+)</text>
        <dbReference type="Rhea" id="RHEA:15197"/>
        <dbReference type="Rhea" id="RHEA-COMP:12418"/>
        <dbReference type="Rhea" id="RHEA-COMP:12419"/>
        <dbReference type="ChEBI" id="CHEBI:15378"/>
        <dbReference type="ChEBI" id="CHEBI:57856"/>
        <dbReference type="ChEBI" id="CHEBI:59789"/>
        <dbReference type="ChEBI" id="CHEBI:90615"/>
        <dbReference type="ChEBI" id="CHEBI:90616"/>
        <dbReference type="EC" id="2.1.1.72"/>
    </reaction>
</comment>
<dbReference type="InterPro" id="IPR029063">
    <property type="entry name" value="SAM-dependent_MTases_sf"/>
</dbReference>
<evidence type="ECO:0000256" key="3">
    <source>
        <dbReference type="ARBA" id="ARBA00022603"/>
    </source>
</evidence>
<dbReference type="InterPro" id="IPR003356">
    <property type="entry name" value="DNA_methylase_A-5"/>
</dbReference>
<sequence>MLDMTLTKLKNQEFENVEKTCFDIESRLKGIGEIKSRNVFATAYLAYLVADNKLQNTKELSNYVETELSFEQSLFLKECIGNLWSVAIEIAHDYTVENLLATILWMPISNRRSEPNSETPESIVNLATRILNINNEKVADFCCGVGNFLINAIEQDKNSKYYGIEINTHYKEISNIRLNLISDYTEIEQGTVFDLNMDKKFDKIFCDYPWNILKHNTGINKEKLQEFESVVPEIKKVVKSDWLFIMNVERHLKSNGKAVVIATNGTTWNGGIDKKIRERFLKMGLIEAVISLPANLYSTTAIPVSMIVLSKSNKMVRMVDARSMASVGRRQNVLSNETIDQIVHMMTEDTENSKCVTFEEIEKEDFAINPSRFIYTEAEVENGIPFGNVITNITRGAQVKASILDEMVSDNPTDYQYLMLANIQNGIINDDLPFIKSIDKKLEKYCVKNNSLVISKNGTPAKVAVVSVPEERKVLANGNLYVIELDETKVNPYFVKAYLESENGGIALSRIMVGAVMPNIPVDGLKKIIIPCPEKDKQNKIAEKYLAKIDEIKVLKYKLSKAIAEMETIYEEG</sequence>
<keyword evidence="5" id="KW-0949">S-adenosyl-L-methionine</keyword>
<dbReference type="SUPFAM" id="SSF53335">
    <property type="entry name" value="S-adenosyl-L-methionine-dependent methyltransferases"/>
    <property type="match status" value="1"/>
</dbReference>
<dbReference type="CDD" id="cd02440">
    <property type="entry name" value="AdoMet_MTases"/>
    <property type="match status" value="1"/>
</dbReference>
<dbReference type="Pfam" id="PF01420">
    <property type="entry name" value="Methylase_S"/>
    <property type="match status" value="1"/>
</dbReference>
<evidence type="ECO:0000256" key="5">
    <source>
        <dbReference type="ARBA" id="ARBA00022691"/>
    </source>
</evidence>
<dbReference type="InterPro" id="IPR000055">
    <property type="entry name" value="Restrct_endonuc_typeI_TRD"/>
</dbReference>
<dbReference type="RefSeq" id="WP_008391016.1">
    <property type="nucleotide sequence ID" value="NC_021016.1"/>
</dbReference>
<dbReference type="GO" id="GO:0003677">
    <property type="term" value="F:DNA binding"/>
    <property type="evidence" value="ECO:0007669"/>
    <property type="project" value="UniProtKB-KW"/>
</dbReference>
<keyword evidence="6" id="KW-0680">Restriction system</keyword>
<protein>
    <recommendedName>
        <fullName evidence="2">site-specific DNA-methyltransferase (adenine-specific)</fullName>
        <ecNumber evidence="2">2.1.1.72</ecNumber>
    </recommendedName>
</protein>
<accession>D4N0H3</accession>
<dbReference type="GO" id="GO:0009307">
    <property type="term" value="P:DNA restriction-modification system"/>
    <property type="evidence" value="ECO:0007669"/>
    <property type="project" value="UniProtKB-KW"/>
</dbReference>